<sequence>MGEVRQDKNEGDRWIQHYCSSHQILLVGEGDFSFAASLARKFGDAVNMIATSLDSKDDLIRCYPFAKTNLKELEDCRCSVLHDVDVHTMVSHPLLLSKSFDRIIFNFPHSGFYFKEDHWLQIFFHVRLVSGFFKSAVDMLTENGEIHITHKTANPYSKWEIEKLAEEVGLYLLEKVPFVIFDYPGYVNRRGSGDRKAETFLVGQCSTFKFALNLAGEFIHLV</sequence>
<dbReference type="Gene3D" id="3.40.50.150">
    <property type="entry name" value="Vaccinia Virus protein VP39"/>
    <property type="match status" value="1"/>
</dbReference>
<dbReference type="GO" id="GO:0070475">
    <property type="term" value="P:rRNA base methylation"/>
    <property type="evidence" value="ECO:0007669"/>
    <property type="project" value="InterPro"/>
</dbReference>
<dbReference type="EMBL" id="RXIC02000026">
    <property type="protein sequence ID" value="KAB1204485.1"/>
    <property type="molecule type" value="Genomic_DNA"/>
</dbReference>
<dbReference type="SUPFAM" id="SSF53335">
    <property type="entry name" value="S-adenosyl-L-methionine-dependent methyltransferases"/>
    <property type="match status" value="1"/>
</dbReference>
<evidence type="ECO:0000313" key="2">
    <source>
        <dbReference type="EMBL" id="KAB1204485.1"/>
    </source>
</evidence>
<accession>A0A6A1UVP3</accession>
<dbReference type="InterPro" id="IPR029063">
    <property type="entry name" value="SAM-dependent_MTases_sf"/>
</dbReference>
<dbReference type="Pfam" id="PF10354">
    <property type="entry name" value="BMT5-like"/>
    <property type="match status" value="1"/>
</dbReference>
<comment type="caution">
    <text evidence="2">The sequence shown here is derived from an EMBL/GenBank/DDBJ whole genome shotgun (WGS) entry which is preliminary data.</text>
</comment>
<organism evidence="2 3">
    <name type="scientific">Morella rubra</name>
    <name type="common">Chinese bayberry</name>
    <dbReference type="NCBI Taxonomy" id="262757"/>
    <lineage>
        <taxon>Eukaryota</taxon>
        <taxon>Viridiplantae</taxon>
        <taxon>Streptophyta</taxon>
        <taxon>Embryophyta</taxon>
        <taxon>Tracheophyta</taxon>
        <taxon>Spermatophyta</taxon>
        <taxon>Magnoliopsida</taxon>
        <taxon>eudicotyledons</taxon>
        <taxon>Gunneridae</taxon>
        <taxon>Pentapetalae</taxon>
        <taxon>rosids</taxon>
        <taxon>fabids</taxon>
        <taxon>Fagales</taxon>
        <taxon>Myricaceae</taxon>
        <taxon>Morella</taxon>
    </lineage>
</organism>
<reference evidence="2 3" key="1">
    <citation type="journal article" date="2019" name="Plant Biotechnol. J.">
        <title>The red bayberry genome and genetic basis of sex determination.</title>
        <authorList>
            <person name="Jia H.M."/>
            <person name="Jia H.J."/>
            <person name="Cai Q.L."/>
            <person name="Wang Y."/>
            <person name="Zhao H.B."/>
            <person name="Yang W.F."/>
            <person name="Wang G.Y."/>
            <person name="Li Y.H."/>
            <person name="Zhan D.L."/>
            <person name="Shen Y.T."/>
            <person name="Niu Q.F."/>
            <person name="Chang L."/>
            <person name="Qiu J."/>
            <person name="Zhao L."/>
            <person name="Xie H.B."/>
            <person name="Fu W.Y."/>
            <person name="Jin J."/>
            <person name="Li X.W."/>
            <person name="Jiao Y."/>
            <person name="Zhou C.C."/>
            <person name="Tu T."/>
            <person name="Chai C.Y."/>
            <person name="Gao J.L."/>
            <person name="Fan L.J."/>
            <person name="van de Weg E."/>
            <person name="Wang J.Y."/>
            <person name="Gao Z.S."/>
        </authorList>
    </citation>
    <scope>NUCLEOTIDE SEQUENCE [LARGE SCALE GENOMIC DNA]</scope>
    <source>
        <tissue evidence="2">Leaves</tissue>
    </source>
</reference>
<dbReference type="GO" id="GO:0070042">
    <property type="term" value="F:rRNA (uridine-N3-)-methyltransferase activity"/>
    <property type="evidence" value="ECO:0007669"/>
    <property type="project" value="InterPro"/>
</dbReference>
<feature type="domain" description="25S rRNA (uridine-N(3))-methyltransferase BMT5-like" evidence="1">
    <location>
        <begin position="25"/>
        <end position="190"/>
    </location>
</feature>
<name>A0A6A1UVP3_9ROSI</name>
<dbReference type="AlphaFoldDB" id="A0A6A1UVP3"/>
<dbReference type="PANTHER" id="PTHR11538:SF89">
    <property type="entry name" value="PROTEIN, PUTATIVE (DUF2431)-RELATED"/>
    <property type="match status" value="1"/>
</dbReference>
<proteinExistence type="predicted"/>
<protein>
    <recommendedName>
        <fullName evidence="1">25S rRNA (uridine-N(3))-methyltransferase BMT5-like domain-containing protein</fullName>
    </recommendedName>
</protein>
<dbReference type="GO" id="GO:0005737">
    <property type="term" value="C:cytoplasm"/>
    <property type="evidence" value="ECO:0007669"/>
    <property type="project" value="TreeGrafter"/>
</dbReference>
<keyword evidence="3" id="KW-1185">Reference proteome</keyword>
<gene>
    <name evidence="2" type="ORF">CJ030_MR8G028119</name>
</gene>
<dbReference type="Proteomes" id="UP000516437">
    <property type="component" value="Chromosome 8"/>
</dbReference>
<dbReference type="InterPro" id="IPR019446">
    <property type="entry name" value="BMT5-like"/>
</dbReference>
<dbReference type="PANTHER" id="PTHR11538">
    <property type="entry name" value="PHENYLALANYL-TRNA SYNTHETASE"/>
    <property type="match status" value="1"/>
</dbReference>
<evidence type="ECO:0000259" key="1">
    <source>
        <dbReference type="Pfam" id="PF10354"/>
    </source>
</evidence>
<evidence type="ECO:0000313" key="3">
    <source>
        <dbReference type="Proteomes" id="UP000516437"/>
    </source>
</evidence>
<dbReference type="OrthoDB" id="273345at2759"/>